<evidence type="ECO:0000313" key="1">
    <source>
        <dbReference type="EMBL" id="TMW12387.1"/>
    </source>
</evidence>
<sequence length="70" mass="8233">MIKRIWHGWTTHANADRYEALLKEEIFPGIEAKQVPGYRSIQLLRREHADEVEFITLMAFDSLRHQGVRG</sequence>
<dbReference type="Proteomes" id="UP000739180">
    <property type="component" value="Unassembled WGS sequence"/>
</dbReference>
<evidence type="ECO:0000313" key="2">
    <source>
        <dbReference type="Proteomes" id="UP000739180"/>
    </source>
</evidence>
<comment type="caution">
    <text evidence="1">The sequence shown here is derived from an EMBL/GenBank/DDBJ whole genome shotgun (WGS) entry which is preliminary data.</text>
</comment>
<gene>
    <name evidence="1" type="ORF">FGS76_10745</name>
</gene>
<accession>A0ABY2XL72</accession>
<proteinExistence type="predicted"/>
<protein>
    <recommendedName>
        <fullName evidence="3">Antibiotic biosynthesis monooxygenase</fullName>
    </recommendedName>
</protein>
<evidence type="ECO:0008006" key="3">
    <source>
        <dbReference type="Google" id="ProtNLM"/>
    </source>
</evidence>
<organism evidence="1 2">
    <name type="scientific">Alloalcanivorax gelatiniphagus</name>
    <dbReference type="NCBI Taxonomy" id="1194167"/>
    <lineage>
        <taxon>Bacteria</taxon>
        <taxon>Pseudomonadati</taxon>
        <taxon>Pseudomonadota</taxon>
        <taxon>Gammaproteobacteria</taxon>
        <taxon>Oceanospirillales</taxon>
        <taxon>Alcanivoracaceae</taxon>
        <taxon>Alloalcanivorax</taxon>
    </lineage>
</organism>
<keyword evidence="2" id="KW-1185">Reference proteome</keyword>
<dbReference type="RefSeq" id="WP_138772643.1">
    <property type="nucleotide sequence ID" value="NZ_JBHSSX010000017.1"/>
</dbReference>
<reference evidence="1 2" key="1">
    <citation type="submission" date="2019-05" db="EMBL/GenBank/DDBJ databases">
        <title>Genome of Alcanivorax gelatiniphagus, an oil degrading marine bacteria.</title>
        <authorList>
            <person name="Kwon K.K."/>
        </authorList>
    </citation>
    <scope>NUCLEOTIDE SEQUENCE [LARGE SCALE GENOMIC DNA]</scope>
    <source>
        <strain evidence="1 2">MEBiC 08158</strain>
    </source>
</reference>
<dbReference type="EMBL" id="VCQT01000034">
    <property type="protein sequence ID" value="TMW12387.1"/>
    <property type="molecule type" value="Genomic_DNA"/>
</dbReference>
<name>A0ABY2XL72_9GAMM</name>